<feature type="transmembrane region" description="Helical" evidence="1">
    <location>
        <begin position="37"/>
        <end position="54"/>
    </location>
</feature>
<dbReference type="RefSeq" id="WP_157693014.1">
    <property type="nucleotide sequence ID" value="NZ_LT629711.1"/>
</dbReference>
<dbReference type="STRING" id="443156.SAMN04489867_2342"/>
<gene>
    <name evidence="2" type="ORF">SAMN04489867_2342</name>
</gene>
<feature type="transmembrane region" description="Helical" evidence="1">
    <location>
        <begin position="6"/>
        <end position="25"/>
    </location>
</feature>
<dbReference type="EMBL" id="LT629711">
    <property type="protein sequence ID" value="SDP40513.1"/>
    <property type="molecule type" value="Genomic_DNA"/>
</dbReference>
<keyword evidence="3" id="KW-1185">Reference proteome</keyword>
<proteinExistence type="predicted"/>
<evidence type="ECO:0000313" key="3">
    <source>
        <dbReference type="Proteomes" id="UP000199077"/>
    </source>
</evidence>
<dbReference type="Proteomes" id="UP000199077">
    <property type="component" value="Chromosome I"/>
</dbReference>
<keyword evidence="1" id="KW-0472">Membrane</keyword>
<keyword evidence="1" id="KW-1133">Transmembrane helix</keyword>
<name>A0A1H0SFI4_9MICO</name>
<organism evidence="2 3">
    <name type="scientific">Pedococcus dokdonensis</name>
    <dbReference type="NCBI Taxonomy" id="443156"/>
    <lineage>
        <taxon>Bacteria</taxon>
        <taxon>Bacillati</taxon>
        <taxon>Actinomycetota</taxon>
        <taxon>Actinomycetes</taxon>
        <taxon>Micrococcales</taxon>
        <taxon>Intrasporangiaceae</taxon>
        <taxon>Pedococcus</taxon>
    </lineage>
</organism>
<evidence type="ECO:0000313" key="2">
    <source>
        <dbReference type="EMBL" id="SDP40513.1"/>
    </source>
</evidence>
<reference evidence="3" key="1">
    <citation type="submission" date="2016-10" db="EMBL/GenBank/DDBJ databases">
        <authorList>
            <person name="Varghese N."/>
            <person name="Submissions S."/>
        </authorList>
    </citation>
    <scope>NUCLEOTIDE SEQUENCE [LARGE SCALE GENOMIC DNA]</scope>
    <source>
        <strain evidence="3">DSM 22329</strain>
    </source>
</reference>
<evidence type="ECO:0000256" key="1">
    <source>
        <dbReference type="SAM" id="Phobius"/>
    </source>
</evidence>
<dbReference type="AlphaFoldDB" id="A0A1H0SFI4"/>
<protein>
    <submittedName>
        <fullName evidence="2">Uncharacterized protein</fullName>
    </submittedName>
</protein>
<keyword evidence="1" id="KW-0812">Transmembrane</keyword>
<accession>A0A1H0SFI4</accession>
<sequence>MAQTIADLVAWVALALAVAWFIRGLQRVRRSQSMEREWIPAALIAWAANVWLVISSQI</sequence>